<keyword evidence="4" id="KW-0804">Transcription</keyword>
<evidence type="ECO:0000313" key="7">
    <source>
        <dbReference type="Proteomes" id="UP001620597"/>
    </source>
</evidence>
<feature type="domain" description="HTH lysR-type" evidence="5">
    <location>
        <begin position="1"/>
        <end position="60"/>
    </location>
</feature>
<dbReference type="InterPro" id="IPR036390">
    <property type="entry name" value="WH_DNA-bd_sf"/>
</dbReference>
<evidence type="ECO:0000256" key="3">
    <source>
        <dbReference type="ARBA" id="ARBA00023125"/>
    </source>
</evidence>
<keyword evidence="3" id="KW-0238">DNA-binding</keyword>
<dbReference type="Pfam" id="PF00126">
    <property type="entry name" value="HTH_1"/>
    <property type="match status" value="1"/>
</dbReference>
<dbReference type="SUPFAM" id="SSF53850">
    <property type="entry name" value="Periplasmic binding protein-like II"/>
    <property type="match status" value="1"/>
</dbReference>
<accession>A0ABW8NDM6</accession>
<evidence type="ECO:0000256" key="1">
    <source>
        <dbReference type="ARBA" id="ARBA00009437"/>
    </source>
</evidence>
<keyword evidence="2" id="KW-0805">Transcription regulation</keyword>
<name>A0ABW8NDM6_9GAMM</name>
<dbReference type="SUPFAM" id="SSF46785">
    <property type="entry name" value="Winged helix' DNA-binding domain"/>
    <property type="match status" value="1"/>
</dbReference>
<dbReference type="Gene3D" id="1.10.10.10">
    <property type="entry name" value="Winged helix-like DNA-binding domain superfamily/Winged helix DNA-binding domain"/>
    <property type="match status" value="1"/>
</dbReference>
<dbReference type="NCBIfam" id="NF008095">
    <property type="entry name" value="PRK10837.1"/>
    <property type="match status" value="1"/>
</dbReference>
<comment type="similarity">
    <text evidence="1">Belongs to the LysR transcriptional regulatory family.</text>
</comment>
<dbReference type="PRINTS" id="PR00039">
    <property type="entry name" value="HTHLYSR"/>
</dbReference>
<dbReference type="Gene3D" id="3.40.190.290">
    <property type="match status" value="1"/>
</dbReference>
<dbReference type="Proteomes" id="UP001620597">
    <property type="component" value="Unassembled WGS sequence"/>
</dbReference>
<protein>
    <submittedName>
        <fullName evidence="6">LysR family transcriptional regulator</fullName>
    </submittedName>
</protein>
<evidence type="ECO:0000313" key="6">
    <source>
        <dbReference type="EMBL" id="MFK4751022.1"/>
    </source>
</evidence>
<dbReference type="PROSITE" id="PS50931">
    <property type="entry name" value="HTH_LYSR"/>
    <property type="match status" value="1"/>
</dbReference>
<evidence type="ECO:0000256" key="4">
    <source>
        <dbReference type="ARBA" id="ARBA00023163"/>
    </source>
</evidence>
<evidence type="ECO:0000256" key="2">
    <source>
        <dbReference type="ARBA" id="ARBA00023015"/>
    </source>
</evidence>
<dbReference type="Pfam" id="PF03466">
    <property type="entry name" value="LysR_substrate"/>
    <property type="match status" value="1"/>
</dbReference>
<organism evidence="6 7">
    <name type="scientific">Oceanobacter antarcticus</name>
    <dbReference type="NCBI Taxonomy" id="3133425"/>
    <lineage>
        <taxon>Bacteria</taxon>
        <taxon>Pseudomonadati</taxon>
        <taxon>Pseudomonadota</taxon>
        <taxon>Gammaproteobacteria</taxon>
        <taxon>Oceanospirillales</taxon>
        <taxon>Oceanospirillaceae</taxon>
        <taxon>Oceanobacter</taxon>
    </lineage>
</organism>
<keyword evidence="7" id="KW-1185">Reference proteome</keyword>
<sequence>MRYTLRQLEVFIAIAQSGNLTRAADHLAMSQSAASSALKDLESQFNLQLFDRVGKRLQLNEQGRLLLPEAMALTEQATALQNHLMQHQGTGKLRVGATLTIGNYLAVRMVANYMQQHPGAEVTLTVDNTEHIVDKVLNFELDVGLIEGEINQPELEIRHWQTDELVVFCHPAHPLAQFDQATDEQLQQARWILREEGSGTRQAFDRGMYGLLPQLDIAMELEHTEAIKRAVQAELGISCLSRIALEDNFRRGDLSEVKTPQRDFGRSLYIVLHKQKFRTAGLNAWLALCDETVA</sequence>
<dbReference type="PANTHER" id="PTHR30126">
    <property type="entry name" value="HTH-TYPE TRANSCRIPTIONAL REGULATOR"/>
    <property type="match status" value="1"/>
</dbReference>
<gene>
    <name evidence="6" type="ORF">WG929_01245</name>
</gene>
<comment type="caution">
    <text evidence="6">The sequence shown here is derived from an EMBL/GenBank/DDBJ whole genome shotgun (WGS) entry which is preliminary data.</text>
</comment>
<dbReference type="RefSeq" id="WP_416204549.1">
    <property type="nucleotide sequence ID" value="NZ_JBBKTX010000001.1"/>
</dbReference>
<proteinExistence type="inferred from homology"/>
<dbReference type="PANTHER" id="PTHR30126:SF94">
    <property type="entry name" value="LYSR FAMILY TRANSCRIPTIONAL REGULATOR"/>
    <property type="match status" value="1"/>
</dbReference>
<dbReference type="CDD" id="cd08420">
    <property type="entry name" value="PBP2_CysL_like"/>
    <property type="match status" value="1"/>
</dbReference>
<evidence type="ECO:0000259" key="5">
    <source>
        <dbReference type="PROSITE" id="PS50931"/>
    </source>
</evidence>
<dbReference type="InterPro" id="IPR036388">
    <property type="entry name" value="WH-like_DNA-bd_sf"/>
</dbReference>
<reference evidence="6 7" key="1">
    <citation type="submission" date="2024-03" db="EMBL/GenBank/DDBJ databases">
        <title>High-quality draft genome sequence of Oceanobacter sp. wDCs-4.</title>
        <authorList>
            <person name="Dong C."/>
        </authorList>
    </citation>
    <scope>NUCLEOTIDE SEQUENCE [LARGE SCALE GENOMIC DNA]</scope>
    <source>
        <strain evidence="7">wDCs-4</strain>
    </source>
</reference>
<dbReference type="InterPro" id="IPR000847">
    <property type="entry name" value="LysR_HTH_N"/>
</dbReference>
<dbReference type="EMBL" id="JBBKTX010000001">
    <property type="protein sequence ID" value="MFK4751022.1"/>
    <property type="molecule type" value="Genomic_DNA"/>
</dbReference>
<dbReference type="InterPro" id="IPR005119">
    <property type="entry name" value="LysR_subst-bd"/>
</dbReference>